<protein>
    <submittedName>
        <fullName evidence="2">Uncharacterized protein</fullName>
    </submittedName>
</protein>
<organism evidence="2 3">
    <name type="scientific">Aeromonas piscicola</name>
    <dbReference type="NCBI Taxonomy" id="600645"/>
    <lineage>
        <taxon>Bacteria</taxon>
        <taxon>Pseudomonadati</taxon>
        <taxon>Pseudomonadota</taxon>
        <taxon>Gammaproteobacteria</taxon>
        <taxon>Aeromonadales</taxon>
        <taxon>Aeromonadaceae</taxon>
        <taxon>Aeromonas</taxon>
    </lineage>
</organism>
<dbReference type="Proteomes" id="UP001168109">
    <property type="component" value="Unassembled WGS sequence"/>
</dbReference>
<keyword evidence="3" id="KW-1185">Reference proteome</keyword>
<proteinExistence type="predicted"/>
<name>A0ABT7QB76_9GAMM</name>
<dbReference type="RefSeq" id="WP_290041886.1">
    <property type="nucleotide sequence ID" value="NZ_JAOPLU010000002.1"/>
</dbReference>
<evidence type="ECO:0000313" key="2">
    <source>
        <dbReference type="EMBL" id="MDM5131201.1"/>
    </source>
</evidence>
<accession>A0ABT7QB76</accession>
<feature type="region of interest" description="Disordered" evidence="1">
    <location>
        <begin position="108"/>
        <end position="127"/>
    </location>
</feature>
<evidence type="ECO:0000256" key="1">
    <source>
        <dbReference type="SAM" id="MobiDB-lite"/>
    </source>
</evidence>
<reference evidence="2" key="1">
    <citation type="submission" date="2024-05" db="EMBL/GenBank/DDBJ databases">
        <title>WGS of Aeromonas isolates.</title>
        <authorList>
            <person name="Lee H."/>
        </authorList>
    </citation>
    <scope>NUCLEOTIDE SEQUENCE</scope>
    <source>
        <strain evidence="2">LP308</strain>
    </source>
</reference>
<dbReference type="EMBL" id="JAOPLU010000002">
    <property type="protein sequence ID" value="MDM5131201.1"/>
    <property type="molecule type" value="Genomic_DNA"/>
</dbReference>
<gene>
    <name evidence="2" type="ORF">OB962_09350</name>
</gene>
<sequence>MSIYINSQNMDMKEPKAINSKTSHLKPLHTMSFEYDNLAIRFKRAKSEETLNVMYKGALYKAERLLTGKALVAAHIAIERALDRCQQDFDNTHCGLSRKINYTLKKQEPAKKYDPEEEMRRLLSDMG</sequence>
<comment type="caution">
    <text evidence="2">The sequence shown here is derived from an EMBL/GenBank/DDBJ whole genome shotgun (WGS) entry which is preliminary data.</text>
</comment>
<evidence type="ECO:0000313" key="3">
    <source>
        <dbReference type="Proteomes" id="UP001168109"/>
    </source>
</evidence>